<dbReference type="STRING" id="743299.Acife_1040"/>
<sequence>MKDDNFQPRAMRAPVAAGYSGMSRSKFLDLVAKGVAPKPKKPSVGVTIWDRVDLDKWIDGMGGAA</sequence>
<evidence type="ECO:0008006" key="3">
    <source>
        <dbReference type="Google" id="ProtNLM"/>
    </source>
</evidence>
<dbReference type="KEGG" id="afi:Acife_1040"/>
<reference evidence="1 2" key="1">
    <citation type="journal article" date="2011" name="J. Bacteriol.">
        <title>Draft genome of the psychrotolerant acidophile Acidithiobacillus ferrivorans SS3.</title>
        <authorList>
            <person name="Liljeqvist M."/>
            <person name="Valdes J."/>
            <person name="Holmes D.S."/>
            <person name="Dopson M."/>
        </authorList>
    </citation>
    <scope>NUCLEOTIDE SEQUENCE [LARGE SCALE GENOMIC DNA]</scope>
    <source>
        <strain evidence="1 2">SS3</strain>
    </source>
</reference>
<dbReference type="HOGENOM" id="CLU_2839699_0_0_6"/>
<dbReference type="RefSeq" id="WP_014028465.1">
    <property type="nucleotide sequence ID" value="NC_015942.1"/>
</dbReference>
<dbReference type="EMBL" id="CP002985">
    <property type="protein sequence ID" value="AEM47208.1"/>
    <property type="molecule type" value="Genomic_DNA"/>
</dbReference>
<name>G0JNH8_9PROT</name>
<dbReference type="AlphaFoldDB" id="G0JNH8"/>
<evidence type="ECO:0000313" key="2">
    <source>
        <dbReference type="Proteomes" id="UP000009220"/>
    </source>
</evidence>
<dbReference type="Proteomes" id="UP000009220">
    <property type="component" value="Chromosome"/>
</dbReference>
<evidence type="ECO:0000313" key="1">
    <source>
        <dbReference type="EMBL" id="AEM47208.1"/>
    </source>
</evidence>
<organism evidence="1 2">
    <name type="scientific">Acidithiobacillus ferrivorans SS3</name>
    <dbReference type="NCBI Taxonomy" id="743299"/>
    <lineage>
        <taxon>Bacteria</taxon>
        <taxon>Pseudomonadati</taxon>
        <taxon>Pseudomonadota</taxon>
        <taxon>Acidithiobacillia</taxon>
        <taxon>Acidithiobacillales</taxon>
        <taxon>Acidithiobacillaceae</taxon>
        <taxon>Acidithiobacillus</taxon>
    </lineage>
</organism>
<proteinExistence type="predicted"/>
<protein>
    <recommendedName>
        <fullName evidence="3">Phage transcriptional regulator, AlpA</fullName>
    </recommendedName>
</protein>
<gene>
    <name evidence="1" type="ORF">Acife_1040</name>
</gene>
<accession>G0JNH8</accession>